<dbReference type="AlphaFoldDB" id="A0AAU7R1L5"/>
<organism evidence="1">
    <name type="scientific">Micromonospora sp. HUAS YX12</name>
    <dbReference type="NCBI Taxonomy" id="3156396"/>
    <lineage>
        <taxon>Bacteria</taxon>
        <taxon>Bacillati</taxon>
        <taxon>Actinomycetota</taxon>
        <taxon>Actinomycetes</taxon>
        <taxon>Micromonosporales</taxon>
        <taxon>Micromonosporaceae</taxon>
        <taxon>Micromonospora</taxon>
    </lineage>
</organism>
<evidence type="ECO:0000313" key="1">
    <source>
        <dbReference type="EMBL" id="XBT81661.1"/>
    </source>
</evidence>
<name>A0AAU7R1L5_9ACTN</name>
<protein>
    <submittedName>
        <fullName evidence="1">Uncharacterized protein</fullName>
    </submittedName>
</protein>
<reference evidence="1" key="1">
    <citation type="submission" date="2024-06" db="EMBL/GenBank/DDBJ databases">
        <title>Micromonospora sp. strain HUAS YX12 genome sequences.</title>
        <authorList>
            <person name="Mo P."/>
        </authorList>
    </citation>
    <scope>NUCLEOTIDE SEQUENCE</scope>
    <source>
        <strain evidence="1">HUAS YX12</strain>
    </source>
</reference>
<dbReference type="RefSeq" id="WP_349878085.1">
    <property type="nucleotide sequence ID" value="NZ_CP157974.1"/>
</dbReference>
<proteinExistence type="predicted"/>
<dbReference type="EMBL" id="CP157974">
    <property type="protein sequence ID" value="XBT81661.1"/>
    <property type="molecule type" value="Genomic_DNA"/>
</dbReference>
<accession>A0AAU7R1L5</accession>
<gene>
    <name evidence="1" type="ORF">ABIH81_29205</name>
</gene>
<sequence length="112" mass="13526">MARTDIHRPERVQQRDPHLRRWFTDIHRHHWGACDLDEFLASPERIRTRCHREVSAQAPNLCGCRLCTFQAYRRLGRRQERVAWRSIRRRLLAEHRGGERDLDVPPIRGKAW</sequence>